<dbReference type="InterPro" id="IPR011014">
    <property type="entry name" value="MscS_channel_TM-2"/>
</dbReference>
<feature type="transmembrane region" description="Helical" evidence="7">
    <location>
        <begin position="6"/>
        <end position="24"/>
    </location>
</feature>
<dbReference type="Gene3D" id="1.10.287.1260">
    <property type="match status" value="1"/>
</dbReference>
<dbReference type="STRING" id="1833852.B0537_00560"/>
<gene>
    <name evidence="10" type="ORF">B0537_00560</name>
</gene>
<evidence type="ECO:0000256" key="4">
    <source>
        <dbReference type="ARBA" id="ARBA00022692"/>
    </source>
</evidence>
<dbReference type="EMBL" id="CP019698">
    <property type="protein sequence ID" value="AQS60438.1"/>
    <property type="molecule type" value="Genomic_DNA"/>
</dbReference>
<dbReference type="GO" id="GO:0008381">
    <property type="term" value="F:mechanosensitive monoatomic ion channel activity"/>
    <property type="evidence" value="ECO:0007669"/>
    <property type="project" value="InterPro"/>
</dbReference>
<dbReference type="FunFam" id="2.30.30.60:FF:000001">
    <property type="entry name" value="MscS Mechanosensitive ion channel"/>
    <property type="match status" value="1"/>
</dbReference>
<dbReference type="InterPro" id="IPR023408">
    <property type="entry name" value="MscS_beta-dom_sf"/>
</dbReference>
<dbReference type="InterPro" id="IPR006685">
    <property type="entry name" value="MscS_channel_2nd"/>
</dbReference>
<dbReference type="PANTHER" id="PTHR30460:SF0">
    <property type="entry name" value="MODERATE CONDUCTANCE MECHANOSENSITIVE CHANNEL YBIO"/>
    <property type="match status" value="1"/>
</dbReference>
<dbReference type="OrthoDB" id="9809206at2"/>
<evidence type="ECO:0000256" key="6">
    <source>
        <dbReference type="ARBA" id="ARBA00023136"/>
    </source>
</evidence>
<dbReference type="InterPro" id="IPR049278">
    <property type="entry name" value="MS_channel_C"/>
</dbReference>
<keyword evidence="11" id="KW-1185">Reference proteome</keyword>
<accession>A0A1S6J097</accession>
<keyword evidence="3" id="KW-1003">Cell membrane</keyword>
<sequence>MALNATIRIVATLILAKLMIYFGSKVIERLFAAKPSKYFNDSRIQTLRGLLKSILRYVIYFVTIMSIVEVFVPNAARTILAGAGIVGLAVGFGAQNLVRDVITGFFILLEDQFRVGEYVTLAGVTGTVEEMGLRVTRIRENGGQLHIIPNGLITQVANYNRGAMLAQVEVGISYEENVDRVTAVLKAMCQEFAAAYADDLVEGPEVLGVVRFGESDVVIRLNCKTKPMRQWAIERQLRKMVKETLDREGIEIPYPKRVLISTGGVDGA</sequence>
<dbReference type="Proteomes" id="UP000189464">
    <property type="component" value="Chromosome"/>
</dbReference>
<evidence type="ECO:0000259" key="8">
    <source>
        <dbReference type="Pfam" id="PF00924"/>
    </source>
</evidence>
<dbReference type="SUPFAM" id="SSF50182">
    <property type="entry name" value="Sm-like ribonucleoproteins"/>
    <property type="match status" value="1"/>
</dbReference>
<keyword evidence="4 7" id="KW-0812">Transmembrane</keyword>
<feature type="domain" description="Mechanosensitive ion channel MscS" evidence="8">
    <location>
        <begin position="96"/>
        <end position="161"/>
    </location>
</feature>
<dbReference type="Pfam" id="PF00924">
    <property type="entry name" value="MS_channel_2nd"/>
    <property type="match status" value="1"/>
</dbReference>
<evidence type="ECO:0000256" key="3">
    <source>
        <dbReference type="ARBA" id="ARBA00022475"/>
    </source>
</evidence>
<feature type="transmembrane region" description="Helical" evidence="7">
    <location>
        <begin position="78"/>
        <end position="98"/>
    </location>
</feature>
<dbReference type="InterPro" id="IPR010920">
    <property type="entry name" value="LSM_dom_sf"/>
</dbReference>
<dbReference type="Pfam" id="PF21082">
    <property type="entry name" value="MS_channel_3rd"/>
    <property type="match status" value="1"/>
</dbReference>
<comment type="similarity">
    <text evidence="2">Belongs to the MscS (TC 1.A.23) family.</text>
</comment>
<evidence type="ECO:0000313" key="11">
    <source>
        <dbReference type="Proteomes" id="UP000189464"/>
    </source>
</evidence>
<proteinExistence type="inferred from homology"/>
<feature type="transmembrane region" description="Helical" evidence="7">
    <location>
        <begin position="54"/>
        <end position="72"/>
    </location>
</feature>
<organism evidence="10 11">
    <name type="scientific">Desulforamulus ferrireducens</name>
    <dbReference type="NCBI Taxonomy" id="1833852"/>
    <lineage>
        <taxon>Bacteria</taxon>
        <taxon>Bacillati</taxon>
        <taxon>Bacillota</taxon>
        <taxon>Clostridia</taxon>
        <taxon>Eubacteriales</taxon>
        <taxon>Peptococcaceae</taxon>
        <taxon>Desulforamulus</taxon>
    </lineage>
</organism>
<evidence type="ECO:0000313" key="10">
    <source>
        <dbReference type="EMBL" id="AQS60438.1"/>
    </source>
</evidence>
<dbReference type="PANTHER" id="PTHR30460">
    <property type="entry name" value="MODERATE CONDUCTANCE MECHANOSENSITIVE CHANNEL YBIO"/>
    <property type="match status" value="1"/>
</dbReference>
<evidence type="ECO:0000256" key="2">
    <source>
        <dbReference type="ARBA" id="ARBA00008017"/>
    </source>
</evidence>
<comment type="subcellular location">
    <subcellularLocation>
        <location evidence="1">Cell membrane</location>
        <topology evidence="1">Multi-pass membrane protein</topology>
    </subcellularLocation>
</comment>
<keyword evidence="5 7" id="KW-1133">Transmembrane helix</keyword>
<dbReference type="GO" id="GO:0005886">
    <property type="term" value="C:plasma membrane"/>
    <property type="evidence" value="ECO:0007669"/>
    <property type="project" value="UniProtKB-SubCell"/>
</dbReference>
<dbReference type="SUPFAM" id="SSF82861">
    <property type="entry name" value="Mechanosensitive channel protein MscS (YggB), transmembrane region"/>
    <property type="match status" value="1"/>
</dbReference>
<name>A0A1S6J097_9FIRM</name>
<evidence type="ECO:0000256" key="7">
    <source>
        <dbReference type="SAM" id="Phobius"/>
    </source>
</evidence>
<evidence type="ECO:0000256" key="1">
    <source>
        <dbReference type="ARBA" id="ARBA00004651"/>
    </source>
</evidence>
<dbReference type="Gene3D" id="3.30.70.100">
    <property type="match status" value="1"/>
</dbReference>
<reference evidence="10 11" key="1">
    <citation type="journal article" date="2016" name="Int. J. Syst. Evol. Microbiol.">
        <title>Desulfotomaculum ferrireducens sp. nov., a moderately thermophilic sulfate-reducing and dissimilatory Fe(III)-reducing bacterium isolated from compost.</title>
        <authorList>
            <person name="Yang G."/>
            <person name="Guo J."/>
            <person name="Zhuang L."/>
            <person name="Yuan Y."/>
            <person name="Zhou S."/>
        </authorList>
    </citation>
    <scope>NUCLEOTIDE SEQUENCE [LARGE SCALE GENOMIC DNA]</scope>
    <source>
        <strain evidence="10 11">GSS09</strain>
    </source>
</reference>
<dbReference type="SUPFAM" id="SSF82689">
    <property type="entry name" value="Mechanosensitive channel protein MscS (YggB), C-terminal domain"/>
    <property type="match status" value="1"/>
</dbReference>
<keyword evidence="6 7" id="KW-0472">Membrane</keyword>
<evidence type="ECO:0000259" key="9">
    <source>
        <dbReference type="Pfam" id="PF21082"/>
    </source>
</evidence>
<dbReference type="InterPro" id="IPR011066">
    <property type="entry name" value="MscS_channel_C_sf"/>
</dbReference>
<dbReference type="AlphaFoldDB" id="A0A1S6J097"/>
<evidence type="ECO:0000256" key="5">
    <source>
        <dbReference type="ARBA" id="ARBA00022989"/>
    </source>
</evidence>
<feature type="domain" description="Mechanosensitive ion channel MscS C-terminal" evidence="9">
    <location>
        <begin position="168"/>
        <end position="252"/>
    </location>
</feature>
<protein>
    <submittedName>
        <fullName evidence="10">Mechanosensitive ion channel protein MscS</fullName>
    </submittedName>
</protein>
<dbReference type="KEGG" id="dfg:B0537_00560"/>
<dbReference type="InterPro" id="IPR045276">
    <property type="entry name" value="YbiO_bact"/>
</dbReference>
<dbReference type="Gene3D" id="2.30.30.60">
    <property type="match status" value="1"/>
</dbReference>